<dbReference type="PANTHER" id="PTHR43310:SF4">
    <property type="entry name" value="AFR304WP"/>
    <property type="match status" value="1"/>
</dbReference>
<protein>
    <recommendedName>
        <fullName evidence="9">Sulfate transporter</fullName>
    </recommendedName>
</protein>
<dbReference type="PROSITE" id="PS50042">
    <property type="entry name" value="CNMP_BINDING_3"/>
    <property type="match status" value="1"/>
</dbReference>
<evidence type="ECO:0008006" key="9">
    <source>
        <dbReference type="Google" id="ProtNLM"/>
    </source>
</evidence>
<dbReference type="PANTHER" id="PTHR43310">
    <property type="entry name" value="SULFATE TRANSPORTER YBAR-RELATED"/>
    <property type="match status" value="1"/>
</dbReference>
<feature type="transmembrane region" description="Helical" evidence="5">
    <location>
        <begin position="236"/>
        <end position="257"/>
    </location>
</feature>
<comment type="subcellular location">
    <subcellularLocation>
        <location evidence="1">Membrane</location>
        <topology evidence="1">Multi-pass membrane protein</topology>
    </subcellularLocation>
</comment>
<evidence type="ECO:0000256" key="4">
    <source>
        <dbReference type="ARBA" id="ARBA00023136"/>
    </source>
</evidence>
<keyword evidence="3 5" id="KW-1133">Transmembrane helix</keyword>
<dbReference type="GO" id="GO:0016020">
    <property type="term" value="C:membrane"/>
    <property type="evidence" value="ECO:0007669"/>
    <property type="project" value="UniProtKB-SubCell"/>
</dbReference>
<feature type="transmembrane region" description="Helical" evidence="5">
    <location>
        <begin position="204"/>
        <end position="224"/>
    </location>
</feature>
<feature type="domain" description="Cyclic nucleotide-binding" evidence="6">
    <location>
        <begin position="712"/>
        <end position="812"/>
    </location>
</feature>
<dbReference type="PROSITE" id="PS50801">
    <property type="entry name" value="STAS"/>
    <property type="match status" value="1"/>
</dbReference>
<organism evidence="8">
    <name type="scientific">Noctiluca scintillans</name>
    <name type="common">Sea sparkle</name>
    <name type="synonym">Red tide dinoflagellate</name>
    <dbReference type="NCBI Taxonomy" id="2966"/>
    <lineage>
        <taxon>Eukaryota</taxon>
        <taxon>Sar</taxon>
        <taxon>Alveolata</taxon>
        <taxon>Dinophyceae</taxon>
        <taxon>Noctilucales</taxon>
        <taxon>Noctilucaceae</taxon>
        <taxon>Noctiluca</taxon>
    </lineage>
</organism>
<feature type="transmembrane region" description="Helical" evidence="5">
    <location>
        <begin position="277"/>
        <end position="295"/>
    </location>
</feature>
<feature type="transmembrane region" description="Helical" evidence="5">
    <location>
        <begin position="106"/>
        <end position="132"/>
    </location>
</feature>
<evidence type="ECO:0000256" key="2">
    <source>
        <dbReference type="ARBA" id="ARBA00022692"/>
    </source>
</evidence>
<evidence type="ECO:0000259" key="7">
    <source>
        <dbReference type="PROSITE" id="PS50801"/>
    </source>
</evidence>
<dbReference type="CDD" id="cd07042">
    <property type="entry name" value="STAS_SulP_like_sulfate_transporter"/>
    <property type="match status" value="1"/>
</dbReference>
<keyword evidence="4 5" id="KW-0472">Membrane</keyword>
<name>A0A7S1EYS6_NOCSC</name>
<dbReference type="InterPro" id="IPR002645">
    <property type="entry name" value="STAS_dom"/>
</dbReference>
<dbReference type="InterPro" id="IPR011547">
    <property type="entry name" value="SLC26A/SulP_dom"/>
</dbReference>
<gene>
    <name evidence="8" type="ORF">NSCI0253_LOCUS6635</name>
</gene>
<feature type="domain" description="STAS" evidence="7">
    <location>
        <begin position="563"/>
        <end position="633"/>
    </location>
</feature>
<reference evidence="8" key="1">
    <citation type="submission" date="2021-01" db="EMBL/GenBank/DDBJ databases">
        <authorList>
            <person name="Corre E."/>
            <person name="Pelletier E."/>
            <person name="Niang G."/>
            <person name="Scheremetjew M."/>
            <person name="Finn R."/>
            <person name="Kale V."/>
            <person name="Holt S."/>
            <person name="Cochrane G."/>
            <person name="Meng A."/>
            <person name="Brown T."/>
            <person name="Cohen L."/>
        </authorList>
    </citation>
    <scope>NUCLEOTIDE SEQUENCE</scope>
</reference>
<dbReference type="Pfam" id="PF00916">
    <property type="entry name" value="Sulfate_transp"/>
    <property type="match status" value="1"/>
</dbReference>
<evidence type="ECO:0000256" key="1">
    <source>
        <dbReference type="ARBA" id="ARBA00004141"/>
    </source>
</evidence>
<keyword evidence="2 5" id="KW-0812">Transmembrane</keyword>
<dbReference type="InterPro" id="IPR018490">
    <property type="entry name" value="cNMP-bd_dom_sf"/>
</dbReference>
<evidence type="ECO:0000313" key="8">
    <source>
        <dbReference type="EMBL" id="CAD8832288.1"/>
    </source>
</evidence>
<dbReference type="InterPro" id="IPR014710">
    <property type="entry name" value="RmlC-like_jellyroll"/>
</dbReference>
<dbReference type="Gene3D" id="2.60.120.10">
    <property type="entry name" value="Jelly Rolls"/>
    <property type="match status" value="1"/>
</dbReference>
<evidence type="ECO:0000256" key="5">
    <source>
        <dbReference type="SAM" id="Phobius"/>
    </source>
</evidence>
<feature type="transmembrane region" description="Helical" evidence="5">
    <location>
        <begin position="307"/>
        <end position="329"/>
    </location>
</feature>
<accession>A0A7S1EYS6</accession>
<dbReference type="InterPro" id="IPR036513">
    <property type="entry name" value="STAS_dom_sf"/>
</dbReference>
<feature type="transmembrane region" description="Helical" evidence="5">
    <location>
        <begin position="493"/>
        <end position="518"/>
    </location>
</feature>
<dbReference type="InterPro" id="IPR052706">
    <property type="entry name" value="Membrane-Transporter-like"/>
</dbReference>
<dbReference type="AlphaFoldDB" id="A0A7S1EYS6"/>
<dbReference type="SUPFAM" id="SSF51206">
    <property type="entry name" value="cAMP-binding domain-like"/>
    <property type="match status" value="1"/>
</dbReference>
<dbReference type="Pfam" id="PF00027">
    <property type="entry name" value="cNMP_binding"/>
    <property type="match status" value="1"/>
</dbReference>
<dbReference type="Gene3D" id="3.30.750.24">
    <property type="entry name" value="STAS domain"/>
    <property type="match status" value="1"/>
</dbReference>
<evidence type="ECO:0000259" key="6">
    <source>
        <dbReference type="PROSITE" id="PS50042"/>
    </source>
</evidence>
<evidence type="ECO:0000256" key="3">
    <source>
        <dbReference type="ARBA" id="ARBA00022989"/>
    </source>
</evidence>
<dbReference type="EMBL" id="HBFQ01009489">
    <property type="protein sequence ID" value="CAD8832288.1"/>
    <property type="molecule type" value="Transcribed_RNA"/>
</dbReference>
<dbReference type="SUPFAM" id="SSF52091">
    <property type="entry name" value="SpoIIaa-like"/>
    <property type="match status" value="1"/>
</dbReference>
<proteinExistence type="predicted"/>
<feature type="transmembrane region" description="Helical" evidence="5">
    <location>
        <begin position="434"/>
        <end position="453"/>
    </location>
</feature>
<dbReference type="InterPro" id="IPR000595">
    <property type="entry name" value="cNMP-bd_dom"/>
</dbReference>
<dbReference type="CDD" id="cd00038">
    <property type="entry name" value="CAP_ED"/>
    <property type="match status" value="1"/>
</dbReference>
<sequence>MAIASYFSAPSPSALANHDGAQRLLTNDSEWQSPTARTAPNNAHVIEVAWGATPLNRAIYQRKDQNLMQSLEAAAVASEGAPSPRHGAGFPQEDIQALQTDPCKDFLLGIPAVFIGVTLNAMLSVPFGLAFFPVGWDHFPAPRAMGIQMFLFSTVVCQLVFTVKSSFRPAMGMMMVENIPFMHTLAQTAYQMQGPGLDTVSTVMVLYALSTLTCGALFMALGQLKLGDMVYYFPRYVITGCIGGIGVFVTLTGFEVATGAKFAFNMVGLRTLVRPHVWHLWLPALLITVVLNVLLRYIKRPLFPPFYFIMITPIFHIVLLILGVSVGTAREWDWVFSAPPQSSPLIIWEVFDFSVVRWDVIATSIPTMVAMTIFSLMHVPINIPSLCASTSFDANMNQELVAHGWSNLVSGACGGLANYLCYSNSLLYYKCRGGGRFASILLSMFTIVLFFVGPSVVSVIPRCMAGTLLIHLGWCLVQEALIDSYPQYDRWEYFSVTAITVTMTFAGMTLGLGLGVLLSATTFMIQNINHMQPVRGAMRGTTVRSMTQRTTREKVVLDKGMRSVQIVQLQGTLFFGNATVLFFFCERLLAKFAGEVEILVLDFTLVNIVESSAADMIAKIYPLARKFHVALVYNSGRTDGFPTDSPLSEQLADKISNRGDLHVASNLNSALQWVEDSILRNACCARRSQCLFDQADPLLRKRPLALRQLHCLCQTETPEIAERLFSQFKREEISQGATIWKQGELGSYCILVSEGLLISELEEEAGTTEPVNPGALVGEYNLLSSEKRRTTLSAQLDSVVYRLDKVTADRMLVEDSYLMFVLSRICIVYLASRCSHPMNRIWETHSVPI</sequence>
<feature type="transmembrane region" description="Helical" evidence="5">
    <location>
        <begin position="144"/>
        <end position="163"/>
    </location>
</feature>